<keyword evidence="2" id="KW-0812">Transmembrane</keyword>
<name>A0A6G1I881_9PEZI</name>
<dbReference type="Proteomes" id="UP000799640">
    <property type="component" value="Unassembled WGS sequence"/>
</dbReference>
<dbReference type="AlphaFoldDB" id="A0A6G1I881"/>
<accession>A0A6G1I881</accession>
<sequence>MASRSCLSCRHLDANMTALKTTTEVSEWRELQAGSSDYVLELTTYRWNPMDTGCDEVRSLSPAADTCISRRSPPTSHATSPEFPELDRVRRSNQRLSSSISPTSSLHHNNSTTDHWLPVFLSTNLLLLAMMAYVLTNCASRFMMPLLASPDLLAAKIGKRARLDVPLSSC</sequence>
<evidence type="ECO:0000313" key="3">
    <source>
        <dbReference type="EMBL" id="KAF2404401.1"/>
    </source>
</evidence>
<organism evidence="3 4">
    <name type="scientific">Trichodelitschia bisporula</name>
    <dbReference type="NCBI Taxonomy" id="703511"/>
    <lineage>
        <taxon>Eukaryota</taxon>
        <taxon>Fungi</taxon>
        <taxon>Dikarya</taxon>
        <taxon>Ascomycota</taxon>
        <taxon>Pezizomycotina</taxon>
        <taxon>Dothideomycetes</taxon>
        <taxon>Dothideomycetes incertae sedis</taxon>
        <taxon>Phaeotrichales</taxon>
        <taxon>Phaeotrichaceae</taxon>
        <taxon>Trichodelitschia</taxon>
    </lineage>
</organism>
<evidence type="ECO:0000256" key="1">
    <source>
        <dbReference type="SAM" id="MobiDB-lite"/>
    </source>
</evidence>
<gene>
    <name evidence="3" type="ORF">EJ06DRAFT_201498</name>
</gene>
<keyword evidence="2" id="KW-0472">Membrane</keyword>
<keyword evidence="4" id="KW-1185">Reference proteome</keyword>
<protein>
    <submittedName>
        <fullName evidence="3">Uncharacterized protein</fullName>
    </submittedName>
</protein>
<dbReference type="EMBL" id="ML996688">
    <property type="protein sequence ID" value="KAF2404401.1"/>
    <property type="molecule type" value="Genomic_DNA"/>
</dbReference>
<evidence type="ECO:0000256" key="2">
    <source>
        <dbReference type="SAM" id="Phobius"/>
    </source>
</evidence>
<reference evidence="3" key="1">
    <citation type="journal article" date="2020" name="Stud. Mycol.">
        <title>101 Dothideomycetes genomes: a test case for predicting lifestyles and emergence of pathogens.</title>
        <authorList>
            <person name="Haridas S."/>
            <person name="Albert R."/>
            <person name="Binder M."/>
            <person name="Bloem J."/>
            <person name="Labutti K."/>
            <person name="Salamov A."/>
            <person name="Andreopoulos B."/>
            <person name="Baker S."/>
            <person name="Barry K."/>
            <person name="Bills G."/>
            <person name="Bluhm B."/>
            <person name="Cannon C."/>
            <person name="Castanera R."/>
            <person name="Culley D."/>
            <person name="Daum C."/>
            <person name="Ezra D."/>
            <person name="Gonzalez J."/>
            <person name="Henrissat B."/>
            <person name="Kuo A."/>
            <person name="Liang C."/>
            <person name="Lipzen A."/>
            <person name="Lutzoni F."/>
            <person name="Magnuson J."/>
            <person name="Mondo S."/>
            <person name="Nolan M."/>
            <person name="Ohm R."/>
            <person name="Pangilinan J."/>
            <person name="Park H.-J."/>
            <person name="Ramirez L."/>
            <person name="Alfaro M."/>
            <person name="Sun H."/>
            <person name="Tritt A."/>
            <person name="Yoshinaga Y."/>
            <person name="Zwiers L.-H."/>
            <person name="Turgeon B."/>
            <person name="Goodwin S."/>
            <person name="Spatafora J."/>
            <person name="Crous P."/>
            <person name="Grigoriev I."/>
        </authorList>
    </citation>
    <scope>NUCLEOTIDE SEQUENCE</scope>
    <source>
        <strain evidence="3">CBS 262.69</strain>
    </source>
</reference>
<evidence type="ECO:0000313" key="4">
    <source>
        <dbReference type="Proteomes" id="UP000799640"/>
    </source>
</evidence>
<feature type="transmembrane region" description="Helical" evidence="2">
    <location>
        <begin position="116"/>
        <end position="135"/>
    </location>
</feature>
<feature type="region of interest" description="Disordered" evidence="1">
    <location>
        <begin position="65"/>
        <end position="109"/>
    </location>
</feature>
<keyword evidence="2" id="KW-1133">Transmembrane helix</keyword>
<proteinExistence type="predicted"/>